<reference evidence="1" key="1">
    <citation type="journal article" date="2023" name="IScience">
        <title>Live-bearing cockroach genome reveals convergent evolutionary mechanisms linked to viviparity in insects and beyond.</title>
        <authorList>
            <person name="Fouks B."/>
            <person name="Harrison M.C."/>
            <person name="Mikhailova A.A."/>
            <person name="Marchal E."/>
            <person name="English S."/>
            <person name="Carruthers M."/>
            <person name="Jennings E.C."/>
            <person name="Chiamaka E.L."/>
            <person name="Frigard R.A."/>
            <person name="Pippel M."/>
            <person name="Attardo G.M."/>
            <person name="Benoit J.B."/>
            <person name="Bornberg-Bauer E."/>
            <person name="Tobe S.S."/>
        </authorList>
    </citation>
    <scope>NUCLEOTIDE SEQUENCE</scope>
    <source>
        <strain evidence="1">Stay&amp;Tobe</strain>
    </source>
</reference>
<reference evidence="1" key="2">
    <citation type="submission" date="2023-05" db="EMBL/GenBank/DDBJ databases">
        <authorList>
            <person name="Fouks B."/>
        </authorList>
    </citation>
    <scope>NUCLEOTIDE SEQUENCE</scope>
    <source>
        <strain evidence="1">Stay&amp;Tobe</strain>
        <tissue evidence="1">Testes</tissue>
    </source>
</reference>
<keyword evidence="2" id="KW-1185">Reference proteome</keyword>
<dbReference type="Proteomes" id="UP001233999">
    <property type="component" value="Unassembled WGS sequence"/>
</dbReference>
<organism evidence="1 2">
    <name type="scientific">Diploptera punctata</name>
    <name type="common">Pacific beetle cockroach</name>
    <dbReference type="NCBI Taxonomy" id="6984"/>
    <lineage>
        <taxon>Eukaryota</taxon>
        <taxon>Metazoa</taxon>
        <taxon>Ecdysozoa</taxon>
        <taxon>Arthropoda</taxon>
        <taxon>Hexapoda</taxon>
        <taxon>Insecta</taxon>
        <taxon>Pterygota</taxon>
        <taxon>Neoptera</taxon>
        <taxon>Polyneoptera</taxon>
        <taxon>Dictyoptera</taxon>
        <taxon>Blattodea</taxon>
        <taxon>Blaberoidea</taxon>
        <taxon>Blaberidae</taxon>
        <taxon>Diplopterinae</taxon>
        <taxon>Diploptera</taxon>
    </lineage>
</organism>
<feature type="non-terminal residue" evidence="1">
    <location>
        <position position="129"/>
    </location>
</feature>
<proteinExistence type="predicted"/>
<evidence type="ECO:0000313" key="1">
    <source>
        <dbReference type="EMBL" id="KAJ9597488.1"/>
    </source>
</evidence>
<dbReference type="AlphaFoldDB" id="A0AAD8AGR7"/>
<sequence>SQINCRSGSRLLLPSEESMSNNSFLSLYDERGDGMTHDPLGDGRNITQTLNLIIRNNKIMQHNVARTIIEYVRVRRMGMVYDRNLEKFFASHVVKNSRKVFTKQMVYRASSELHFYYRKTILKIYSTKL</sequence>
<evidence type="ECO:0000313" key="2">
    <source>
        <dbReference type="Proteomes" id="UP001233999"/>
    </source>
</evidence>
<name>A0AAD8AGR7_DIPPU</name>
<gene>
    <name evidence="1" type="ORF">L9F63_011648</name>
</gene>
<accession>A0AAD8AGR7</accession>
<protein>
    <submittedName>
        <fullName evidence="1">Uncharacterized protein</fullName>
    </submittedName>
</protein>
<feature type="non-terminal residue" evidence="1">
    <location>
        <position position="1"/>
    </location>
</feature>
<dbReference type="EMBL" id="JASPKZ010001605">
    <property type="protein sequence ID" value="KAJ9597488.1"/>
    <property type="molecule type" value="Genomic_DNA"/>
</dbReference>
<comment type="caution">
    <text evidence="1">The sequence shown here is derived from an EMBL/GenBank/DDBJ whole genome shotgun (WGS) entry which is preliminary data.</text>
</comment>